<keyword evidence="2" id="KW-1185">Reference proteome</keyword>
<comment type="caution">
    <text evidence="1">The sequence shown here is derived from an EMBL/GenBank/DDBJ whole genome shotgun (WGS) entry which is preliminary data.</text>
</comment>
<name>A0ACC2NAS7_9HYME</name>
<organism evidence="1 2">
    <name type="scientific">Eretmocerus hayati</name>
    <dbReference type="NCBI Taxonomy" id="131215"/>
    <lineage>
        <taxon>Eukaryota</taxon>
        <taxon>Metazoa</taxon>
        <taxon>Ecdysozoa</taxon>
        <taxon>Arthropoda</taxon>
        <taxon>Hexapoda</taxon>
        <taxon>Insecta</taxon>
        <taxon>Pterygota</taxon>
        <taxon>Neoptera</taxon>
        <taxon>Endopterygota</taxon>
        <taxon>Hymenoptera</taxon>
        <taxon>Apocrita</taxon>
        <taxon>Proctotrupomorpha</taxon>
        <taxon>Chalcidoidea</taxon>
        <taxon>Aphelinidae</taxon>
        <taxon>Aphelininae</taxon>
        <taxon>Eretmocerus</taxon>
    </lineage>
</organism>
<sequence length="113" mass="12573">MKESSQLHHKSRASSTKTLSPSSPISTKQRKISTFTQRAFIHRKAVDNVIGVKTYADIKPFHFETGLSTLYVLLLCTGKEKTRGTASSDSTKRKNDVLRNIDRLLNVANVVGL</sequence>
<reference evidence="1" key="1">
    <citation type="submission" date="2023-04" db="EMBL/GenBank/DDBJ databases">
        <title>A chromosome-level genome assembly of the parasitoid wasp Eretmocerus hayati.</title>
        <authorList>
            <person name="Zhong Y."/>
            <person name="Liu S."/>
            <person name="Liu Y."/>
        </authorList>
    </citation>
    <scope>NUCLEOTIDE SEQUENCE</scope>
    <source>
        <strain evidence="1">ZJU_SS_LIU_2023</strain>
    </source>
</reference>
<dbReference type="EMBL" id="CM056744">
    <property type="protein sequence ID" value="KAJ8668038.1"/>
    <property type="molecule type" value="Genomic_DNA"/>
</dbReference>
<evidence type="ECO:0000313" key="1">
    <source>
        <dbReference type="EMBL" id="KAJ8668038.1"/>
    </source>
</evidence>
<dbReference type="Proteomes" id="UP001239111">
    <property type="component" value="Chromosome 4"/>
</dbReference>
<proteinExistence type="predicted"/>
<gene>
    <name evidence="1" type="ORF">QAD02_009701</name>
</gene>
<evidence type="ECO:0000313" key="2">
    <source>
        <dbReference type="Proteomes" id="UP001239111"/>
    </source>
</evidence>
<protein>
    <submittedName>
        <fullName evidence="1">Uncharacterized protein</fullName>
    </submittedName>
</protein>
<accession>A0ACC2NAS7</accession>